<comment type="caution">
    <text evidence="4">The sequence shown here is derived from an EMBL/GenBank/DDBJ whole genome shotgun (WGS) entry which is preliminary data.</text>
</comment>
<keyword evidence="2" id="KW-0472">Membrane</keyword>
<name>A0A366DNG1_9NOCA</name>
<dbReference type="Proteomes" id="UP000252586">
    <property type="component" value="Unassembled WGS sequence"/>
</dbReference>
<evidence type="ECO:0000256" key="1">
    <source>
        <dbReference type="SAM" id="MobiDB-lite"/>
    </source>
</evidence>
<feature type="transmembrane region" description="Helical" evidence="2">
    <location>
        <begin position="46"/>
        <end position="79"/>
    </location>
</feature>
<feature type="transmembrane region" description="Helical" evidence="2">
    <location>
        <begin position="91"/>
        <end position="117"/>
    </location>
</feature>
<dbReference type="EMBL" id="QNRE01000004">
    <property type="protein sequence ID" value="RBO91637.1"/>
    <property type="molecule type" value="Genomic_DNA"/>
</dbReference>
<feature type="domain" description="DUF4190" evidence="3">
    <location>
        <begin position="42"/>
        <end position="108"/>
    </location>
</feature>
<feature type="compositionally biased region" description="Pro residues" evidence="1">
    <location>
        <begin position="1"/>
        <end position="28"/>
    </location>
</feature>
<organism evidence="4 5">
    <name type="scientific">Nocardia puris</name>
    <dbReference type="NCBI Taxonomy" id="208602"/>
    <lineage>
        <taxon>Bacteria</taxon>
        <taxon>Bacillati</taxon>
        <taxon>Actinomycetota</taxon>
        <taxon>Actinomycetes</taxon>
        <taxon>Mycobacteriales</taxon>
        <taxon>Nocardiaceae</taxon>
        <taxon>Nocardia</taxon>
    </lineage>
</organism>
<gene>
    <name evidence="4" type="ORF">DFR74_104341</name>
</gene>
<keyword evidence="2" id="KW-0812">Transmembrane</keyword>
<evidence type="ECO:0000256" key="2">
    <source>
        <dbReference type="SAM" id="Phobius"/>
    </source>
</evidence>
<keyword evidence="2" id="KW-1133">Transmembrane helix</keyword>
<sequence length="164" mass="17431">MSQYPPPGQYPPPPGNYPPPPGNYPPPGQGQYWQESPKGKGMAITALVLGILALLTFWSVVGGLLFGLFGLIFGIIAFVKTRRGTGGGTGMAVTGLVLSVLAIIGSILIGIVGWSFFVESGGRDLIDCLNKAGNDQAAIDECERKWEQNIEDRFSITLTPQPTP</sequence>
<reference evidence="4 5" key="1">
    <citation type="submission" date="2018-06" db="EMBL/GenBank/DDBJ databases">
        <title>Genomic Encyclopedia of Type Strains, Phase IV (KMG-IV): sequencing the most valuable type-strain genomes for metagenomic binning, comparative biology and taxonomic classification.</title>
        <authorList>
            <person name="Goeker M."/>
        </authorList>
    </citation>
    <scope>NUCLEOTIDE SEQUENCE [LARGE SCALE GENOMIC DNA]</scope>
    <source>
        <strain evidence="4 5">DSM 44599</strain>
    </source>
</reference>
<protein>
    <submittedName>
        <fullName evidence="4">Uncharacterized protein DUF4190</fullName>
    </submittedName>
</protein>
<proteinExistence type="predicted"/>
<dbReference type="InterPro" id="IPR025241">
    <property type="entry name" value="DUF4190"/>
</dbReference>
<evidence type="ECO:0000313" key="4">
    <source>
        <dbReference type="EMBL" id="RBO91637.1"/>
    </source>
</evidence>
<evidence type="ECO:0000259" key="3">
    <source>
        <dbReference type="Pfam" id="PF13828"/>
    </source>
</evidence>
<dbReference type="STRING" id="1210090.GCA_001613185_00599"/>
<dbReference type="RefSeq" id="WP_067502856.1">
    <property type="nucleotide sequence ID" value="NZ_CP107943.1"/>
</dbReference>
<dbReference type="Pfam" id="PF13828">
    <property type="entry name" value="DUF4190"/>
    <property type="match status" value="1"/>
</dbReference>
<accession>A0A366DNG1</accession>
<evidence type="ECO:0000313" key="5">
    <source>
        <dbReference type="Proteomes" id="UP000252586"/>
    </source>
</evidence>
<feature type="region of interest" description="Disordered" evidence="1">
    <location>
        <begin position="1"/>
        <end position="36"/>
    </location>
</feature>
<dbReference type="OrthoDB" id="4557756at2"/>
<keyword evidence="5" id="KW-1185">Reference proteome</keyword>
<dbReference type="AlphaFoldDB" id="A0A366DNG1"/>